<sequence>MRCSPGVQVLLGGALIIDLNAERDKRNAPDAEHIRTDQFGRQMFQYLCDYRMNDSVWSLRIWAYSQEDAEARIEAIRGSLAYLGQLYTVVS</sequence>
<dbReference type="AlphaFoldDB" id="K0PZ91"/>
<comment type="caution">
    <text evidence="1">The sequence shown here is derived from an EMBL/GenBank/DDBJ whole genome shotgun (WGS) entry which is preliminary data.</text>
</comment>
<proteinExistence type="predicted"/>
<evidence type="ECO:0000313" key="1">
    <source>
        <dbReference type="EMBL" id="CCM77115.1"/>
    </source>
</evidence>
<name>K0PZ91_9HYPH</name>
<accession>K0PZ91</accession>
<reference evidence="1 2" key="1">
    <citation type="journal article" date="2013" name="Genome Announc.">
        <title>Draft Genome Sequence of Rhizobium mesoamericanum STM3625, a Nitrogen-Fixing Symbiont of Mimosa pudica Isolated in French Guiana (South America).</title>
        <authorList>
            <person name="Moulin L."/>
            <person name="Mornico D."/>
            <person name="Melkonian R."/>
            <person name="Klonowska A."/>
        </authorList>
    </citation>
    <scope>NUCLEOTIDE SEQUENCE [LARGE SCALE GENOMIC DNA]</scope>
    <source>
        <strain evidence="1 2">STM3625</strain>
    </source>
</reference>
<organism evidence="1 2">
    <name type="scientific">Rhizobium mesoamericanum STM3625</name>
    <dbReference type="NCBI Taxonomy" id="1211777"/>
    <lineage>
        <taxon>Bacteria</taxon>
        <taxon>Pseudomonadati</taxon>
        <taxon>Pseudomonadota</taxon>
        <taxon>Alphaproteobacteria</taxon>
        <taxon>Hyphomicrobiales</taxon>
        <taxon>Rhizobiaceae</taxon>
        <taxon>Rhizobium/Agrobacterium group</taxon>
        <taxon>Rhizobium</taxon>
    </lineage>
</organism>
<dbReference type="HOGENOM" id="CLU_2603576_0_0_5"/>
<protein>
    <submittedName>
        <fullName evidence="1">Uncharacterized protein</fullName>
    </submittedName>
</protein>
<dbReference type="STRING" id="1211777.BN77_4163"/>
<gene>
    <name evidence="1" type="ORF">BN77_4163</name>
</gene>
<dbReference type="Proteomes" id="UP000009319">
    <property type="component" value="Unassembled WGS sequence"/>
</dbReference>
<dbReference type="EMBL" id="CANI01000028">
    <property type="protein sequence ID" value="CCM77115.1"/>
    <property type="molecule type" value="Genomic_DNA"/>
</dbReference>
<keyword evidence="2" id="KW-1185">Reference proteome</keyword>
<evidence type="ECO:0000313" key="2">
    <source>
        <dbReference type="Proteomes" id="UP000009319"/>
    </source>
</evidence>